<keyword evidence="3" id="KW-1185">Reference proteome</keyword>
<dbReference type="InterPro" id="IPR050407">
    <property type="entry name" value="Geranylgeranyl_reductase"/>
</dbReference>
<dbReference type="AlphaFoldDB" id="A0A317FGD6"/>
<accession>A0A317FGD6</accession>
<name>A0A317FGD6_9PROT</name>
<gene>
    <name evidence="2" type="ORF">DFH01_11275</name>
</gene>
<dbReference type="PRINTS" id="PR00368">
    <property type="entry name" value="FADPNR"/>
</dbReference>
<proteinExistence type="predicted"/>
<dbReference type="GO" id="GO:0071949">
    <property type="term" value="F:FAD binding"/>
    <property type="evidence" value="ECO:0007669"/>
    <property type="project" value="InterPro"/>
</dbReference>
<dbReference type="Pfam" id="PF01494">
    <property type="entry name" value="FAD_binding_3"/>
    <property type="match status" value="1"/>
</dbReference>
<evidence type="ECO:0000259" key="1">
    <source>
        <dbReference type="Pfam" id="PF01494"/>
    </source>
</evidence>
<feature type="domain" description="FAD-binding" evidence="1">
    <location>
        <begin position="5"/>
        <end position="122"/>
    </location>
</feature>
<dbReference type="OrthoDB" id="5652862at2"/>
<dbReference type="SUPFAM" id="SSF51905">
    <property type="entry name" value="FAD/NAD(P)-binding domain"/>
    <property type="match status" value="1"/>
</dbReference>
<protein>
    <recommendedName>
        <fullName evidence="1">FAD-binding domain-containing protein</fullName>
    </recommendedName>
</protein>
<dbReference type="PRINTS" id="PR00411">
    <property type="entry name" value="PNDRDTASEI"/>
</dbReference>
<evidence type="ECO:0000313" key="2">
    <source>
        <dbReference type="EMBL" id="PWS37412.1"/>
    </source>
</evidence>
<dbReference type="InterPro" id="IPR036188">
    <property type="entry name" value="FAD/NAD-bd_sf"/>
</dbReference>
<comment type="caution">
    <text evidence="2">The sequence shown here is derived from an EMBL/GenBank/DDBJ whole genome shotgun (WGS) entry which is preliminary data.</text>
</comment>
<organism evidence="2 3">
    <name type="scientific">Falsiroseomonas bella</name>
    <dbReference type="NCBI Taxonomy" id="2184016"/>
    <lineage>
        <taxon>Bacteria</taxon>
        <taxon>Pseudomonadati</taxon>
        <taxon>Pseudomonadota</taxon>
        <taxon>Alphaproteobacteria</taxon>
        <taxon>Acetobacterales</taxon>
        <taxon>Roseomonadaceae</taxon>
        <taxon>Falsiroseomonas</taxon>
    </lineage>
</organism>
<dbReference type="EMBL" id="QGNA01000002">
    <property type="protein sequence ID" value="PWS37412.1"/>
    <property type="molecule type" value="Genomic_DNA"/>
</dbReference>
<sequence>MSGPVIVGGGPAGAAAAIGLARAGVRPRLLERDRVVGEKVCGEFLAEDAARHLDGLGVDLPSLGAVPLRRALFGAGRAQAEMRLPFAAWSLPRAVLDAALLQAAEEAGATVERGVSVAAVQSCGTDWELRIAGGETRVAPSLILATGKHELRGVQRSASGGALGLKLILAGDVPADAVAVLACSGGYAGLQPRAGGGANLCAALDSRAPGVAEAARSAAALVAHVAAGSALAARLLAGLRAEASRPMAVARVPYGFLHRGDGPFRVGDQAAVIPSFCGDGVAMALLSGLRAAEACRRGASPALHHAGFAASVAGGMRMAGVVASLVRHAPRLMVGGVAWLPGIAGAVARRTRLG</sequence>
<reference evidence="3" key="1">
    <citation type="submission" date="2018-05" db="EMBL/GenBank/DDBJ databases">
        <authorList>
            <person name="Du Z."/>
            <person name="Wang X."/>
        </authorList>
    </citation>
    <scope>NUCLEOTIDE SEQUENCE [LARGE SCALE GENOMIC DNA]</scope>
    <source>
        <strain evidence="3">CQN31</strain>
    </source>
</reference>
<evidence type="ECO:0000313" key="3">
    <source>
        <dbReference type="Proteomes" id="UP000245765"/>
    </source>
</evidence>
<dbReference type="Proteomes" id="UP000245765">
    <property type="component" value="Unassembled WGS sequence"/>
</dbReference>
<dbReference type="Gene3D" id="3.50.50.60">
    <property type="entry name" value="FAD/NAD(P)-binding domain"/>
    <property type="match status" value="1"/>
</dbReference>
<dbReference type="RefSeq" id="WP_109870520.1">
    <property type="nucleotide sequence ID" value="NZ_QGNA01000002.1"/>
</dbReference>
<dbReference type="PANTHER" id="PTHR42685:SF22">
    <property type="entry name" value="CONDITIONED MEDIUM FACTOR RECEPTOR 1"/>
    <property type="match status" value="1"/>
</dbReference>
<dbReference type="PANTHER" id="PTHR42685">
    <property type="entry name" value="GERANYLGERANYL DIPHOSPHATE REDUCTASE"/>
    <property type="match status" value="1"/>
</dbReference>
<dbReference type="InterPro" id="IPR002938">
    <property type="entry name" value="FAD-bd"/>
</dbReference>